<evidence type="ECO:0000256" key="1">
    <source>
        <dbReference type="SAM" id="SignalP"/>
    </source>
</evidence>
<sequence>MKHKLSILVLVAAIQALLFAGVAQAQASSQLDPSSIVKKTKTGQEYRTDDEFTPGNGGNGCSHLNATVRTDEVRPVYINNYNGWAYVGCRIAVELIDEFTSTGKSWMSKTAGAAVAEAIDDVVCGELKKHVYETGFDLVRTFEGYERKYEVYKGEPYESTDGDWICVAKLVRTYWESE</sequence>
<comment type="caution">
    <text evidence="2">The sequence shown here is derived from an EMBL/GenBank/DDBJ whole genome shotgun (WGS) entry which is preliminary data.</text>
</comment>
<reference evidence="2 3" key="1">
    <citation type="submission" date="2019-07" db="EMBL/GenBank/DDBJ databases">
        <title>Whole genome shotgun sequence of Oceanithermus desulfurans NBRC 100063.</title>
        <authorList>
            <person name="Hosoyama A."/>
            <person name="Uohara A."/>
            <person name="Ohji S."/>
            <person name="Ichikawa N."/>
        </authorList>
    </citation>
    <scope>NUCLEOTIDE SEQUENCE [LARGE SCALE GENOMIC DNA]</scope>
    <source>
        <strain evidence="2 3">NBRC 100063</strain>
    </source>
</reference>
<feature type="chain" id="PRO_5021792684" evidence="1">
    <location>
        <begin position="26"/>
        <end position="178"/>
    </location>
</feature>
<name>A0A511RMQ0_9DEIN</name>
<feature type="signal peptide" evidence="1">
    <location>
        <begin position="1"/>
        <end position="25"/>
    </location>
</feature>
<dbReference type="Proteomes" id="UP000321827">
    <property type="component" value="Unassembled WGS sequence"/>
</dbReference>
<protein>
    <submittedName>
        <fullName evidence="2">Uncharacterized protein</fullName>
    </submittedName>
</protein>
<gene>
    <name evidence="2" type="ORF">ODE01S_18010</name>
</gene>
<evidence type="ECO:0000313" key="2">
    <source>
        <dbReference type="EMBL" id="GEM90367.1"/>
    </source>
</evidence>
<dbReference type="AlphaFoldDB" id="A0A511RMQ0"/>
<keyword evidence="1" id="KW-0732">Signal</keyword>
<dbReference type="EMBL" id="BJXN01000013">
    <property type="protein sequence ID" value="GEM90367.1"/>
    <property type="molecule type" value="Genomic_DNA"/>
</dbReference>
<proteinExistence type="predicted"/>
<evidence type="ECO:0000313" key="3">
    <source>
        <dbReference type="Proteomes" id="UP000321827"/>
    </source>
</evidence>
<accession>A0A511RMQ0</accession>
<organism evidence="2 3">
    <name type="scientific">Oceanithermus desulfurans NBRC 100063</name>
    <dbReference type="NCBI Taxonomy" id="1227550"/>
    <lineage>
        <taxon>Bacteria</taxon>
        <taxon>Thermotogati</taxon>
        <taxon>Deinococcota</taxon>
        <taxon>Deinococci</taxon>
        <taxon>Thermales</taxon>
        <taxon>Thermaceae</taxon>
        <taxon>Oceanithermus</taxon>
    </lineage>
</organism>